<organism evidence="1 2">
    <name type="scientific">Bdellovibrio bacteriovorus str. Tiberius</name>
    <dbReference type="NCBI Taxonomy" id="1069642"/>
    <lineage>
        <taxon>Bacteria</taxon>
        <taxon>Pseudomonadati</taxon>
        <taxon>Bdellovibrionota</taxon>
        <taxon>Bdellovibrionia</taxon>
        <taxon>Bdellovibrionales</taxon>
        <taxon>Pseudobdellovibrionaceae</taxon>
        <taxon>Bdellovibrio</taxon>
    </lineage>
</organism>
<protein>
    <submittedName>
        <fullName evidence="1">Uncharacterized protein</fullName>
    </submittedName>
</protein>
<gene>
    <name evidence="1" type="ORF">Bdt_1094</name>
</gene>
<proteinExistence type="predicted"/>
<dbReference type="EMBL" id="CP002930">
    <property type="protein sequence ID" value="AFY00794.1"/>
    <property type="molecule type" value="Genomic_DNA"/>
</dbReference>
<reference evidence="1 2" key="1">
    <citation type="journal article" date="2012" name="BMC Genomics">
        <title>Genome analysis of a simultaneously predatory and prey-independent, novel Bdellovibrio bacteriovorus from the River Tiber, supports in silico predictions of both ancient and recent lateral gene transfer from diverse bacteria.</title>
        <authorList>
            <person name="Hobley L."/>
            <person name="Lerner T.R."/>
            <person name="Williams L.E."/>
            <person name="Lambert C."/>
            <person name="Till R."/>
            <person name="Milner D.S."/>
            <person name="Basford S.M."/>
            <person name="Capeness M.J."/>
            <person name="Fenton A.K."/>
            <person name="Atterbury R.J."/>
            <person name="Harris M.A."/>
            <person name="Sockett R.E."/>
        </authorList>
    </citation>
    <scope>NUCLEOTIDE SEQUENCE [LARGE SCALE GENOMIC DNA]</scope>
    <source>
        <strain evidence="1 2">Tiberius</strain>
    </source>
</reference>
<evidence type="ECO:0000313" key="1">
    <source>
        <dbReference type="EMBL" id="AFY00794.1"/>
    </source>
</evidence>
<dbReference type="KEGG" id="bbat:Bdt_1094"/>
<sequence>MAFHSKNKFAFEQFLSDTGKPSFKLCRKLGGKPELLDFQAATKTYKLDRCLFKDASFVDTDTLLAHYIQR</sequence>
<dbReference type="HOGENOM" id="CLU_2749596_0_0_7"/>
<dbReference type="PATRIC" id="fig|1069642.3.peg.1079"/>
<dbReference type="AlphaFoldDB" id="K7Z8L9"/>
<dbReference type="Proteomes" id="UP000010074">
    <property type="component" value="Chromosome"/>
</dbReference>
<accession>K7Z8L9</accession>
<name>K7Z8L9_BDEBC</name>
<evidence type="ECO:0000313" key="2">
    <source>
        <dbReference type="Proteomes" id="UP000010074"/>
    </source>
</evidence>